<feature type="non-terminal residue" evidence="2">
    <location>
        <position position="1"/>
    </location>
</feature>
<feature type="region of interest" description="Disordered" evidence="1">
    <location>
        <begin position="69"/>
        <end position="93"/>
    </location>
</feature>
<accession>A0AAW0HPL0</accession>
<feature type="compositionally biased region" description="Polar residues" evidence="1">
    <location>
        <begin position="261"/>
        <end position="270"/>
    </location>
</feature>
<evidence type="ECO:0000313" key="2">
    <source>
        <dbReference type="EMBL" id="KAK7803881.1"/>
    </source>
</evidence>
<dbReference type="EMBL" id="JBBHLL010000398">
    <property type="protein sequence ID" value="KAK7803881.1"/>
    <property type="molecule type" value="Genomic_DNA"/>
</dbReference>
<evidence type="ECO:0000313" key="3">
    <source>
        <dbReference type="Proteomes" id="UP001488838"/>
    </source>
</evidence>
<comment type="caution">
    <text evidence="2">The sequence shown here is derived from an EMBL/GenBank/DDBJ whole genome shotgun (WGS) entry which is preliminary data.</text>
</comment>
<protein>
    <submittedName>
        <fullName evidence="2">Uncharacterized protein</fullName>
    </submittedName>
</protein>
<sequence length="279" mass="30100">KLSPHLQTAEHGSLLSGHENPRWRKSFRSRDSVPYSNHYNYYAPQSLVPEAQISAVGPCSGPQAVQVGIRGFSPEPKTRPTAGSAPGRTSRFPLTLSAFPPCARQLIQYYRPRTQAQTNKVLPLLPAPPLLQAPPYFNQEPRPSSNPAPSPEPRPRSSTLGQFREAPPLPDCGDAGARPQSEEYGVVGGFPRRAQSWPLRCRLARSCAGPAAEPRVLESPKPAAGEPGALRGAQILRTESRGRGQLAARDPGPPPPPLQRKAQQLSEATDSLVSCLLPS</sequence>
<dbReference type="AlphaFoldDB" id="A0AAW0HPL0"/>
<keyword evidence="3" id="KW-1185">Reference proteome</keyword>
<feature type="region of interest" description="Disordered" evidence="1">
    <location>
        <begin position="1"/>
        <end position="21"/>
    </location>
</feature>
<feature type="region of interest" description="Disordered" evidence="1">
    <location>
        <begin position="210"/>
        <end position="270"/>
    </location>
</feature>
<gene>
    <name evidence="2" type="ORF">U0070_020098</name>
</gene>
<dbReference type="Proteomes" id="UP001488838">
    <property type="component" value="Unassembled WGS sequence"/>
</dbReference>
<organism evidence="2 3">
    <name type="scientific">Myodes glareolus</name>
    <name type="common">Bank vole</name>
    <name type="synonym">Clethrionomys glareolus</name>
    <dbReference type="NCBI Taxonomy" id="447135"/>
    <lineage>
        <taxon>Eukaryota</taxon>
        <taxon>Metazoa</taxon>
        <taxon>Chordata</taxon>
        <taxon>Craniata</taxon>
        <taxon>Vertebrata</taxon>
        <taxon>Euteleostomi</taxon>
        <taxon>Mammalia</taxon>
        <taxon>Eutheria</taxon>
        <taxon>Euarchontoglires</taxon>
        <taxon>Glires</taxon>
        <taxon>Rodentia</taxon>
        <taxon>Myomorpha</taxon>
        <taxon>Muroidea</taxon>
        <taxon>Cricetidae</taxon>
        <taxon>Arvicolinae</taxon>
        <taxon>Myodes</taxon>
    </lineage>
</organism>
<proteinExistence type="predicted"/>
<reference evidence="2 3" key="1">
    <citation type="journal article" date="2023" name="bioRxiv">
        <title>Conserved and derived expression patterns and positive selection on dental genes reveal complex evolutionary context of ever-growing rodent molars.</title>
        <authorList>
            <person name="Calamari Z.T."/>
            <person name="Song A."/>
            <person name="Cohen E."/>
            <person name="Akter M."/>
            <person name="Roy R.D."/>
            <person name="Hallikas O."/>
            <person name="Christensen M.M."/>
            <person name="Li P."/>
            <person name="Marangoni P."/>
            <person name="Jernvall J."/>
            <person name="Klein O.D."/>
        </authorList>
    </citation>
    <scope>NUCLEOTIDE SEQUENCE [LARGE SCALE GENOMIC DNA]</scope>
    <source>
        <strain evidence="2">V071</strain>
    </source>
</reference>
<feature type="region of interest" description="Disordered" evidence="1">
    <location>
        <begin position="132"/>
        <end position="189"/>
    </location>
</feature>
<name>A0AAW0HPL0_MYOGA</name>
<evidence type="ECO:0000256" key="1">
    <source>
        <dbReference type="SAM" id="MobiDB-lite"/>
    </source>
</evidence>